<organism evidence="3 4">
    <name type="scientific">Sediminicola luteus</name>
    <dbReference type="NCBI Taxonomy" id="319238"/>
    <lineage>
        <taxon>Bacteria</taxon>
        <taxon>Pseudomonadati</taxon>
        <taxon>Bacteroidota</taxon>
        <taxon>Flavobacteriia</taxon>
        <taxon>Flavobacteriales</taxon>
        <taxon>Flavobacteriaceae</taxon>
        <taxon>Sediminicola</taxon>
    </lineage>
</organism>
<dbReference type="InterPro" id="IPR010559">
    <property type="entry name" value="Sig_transdc_His_kin_internal"/>
</dbReference>
<feature type="transmembrane region" description="Helical" evidence="1">
    <location>
        <begin position="57"/>
        <end position="74"/>
    </location>
</feature>
<sequence length="348" mass="40192">MQFKRKRNLYPMSKPIFYKAIRIALFTSILVNLPRILGVLAQTKETLIPVSAPDTALRLVFVFLFSLVVLGVHLRPMLQLNKPSIQFKNVAVTILVMIFFVIGFRITEKWVNDGTMTLFPRFTNYVYLLLLVCLTIMARAMVLEERRKITAFETERLKRKAILAELESLKNQTNPHFLFNALNSLTHLVKQDQNTAIMFIEQLSQTYRYILKAKDQHVVTLSEELEFLRHYLFLIQQRFGDKLQLSLDLPTSVHQHQLPVLALQPLVENAIKHNEVSKAFPLRIKIEMHKDTLWVSNPIKPKIGSSESFGIGLDNLNERFHLLLGENIEIVNEDGHFKVGLPLKPTII</sequence>
<dbReference type="SUPFAM" id="SSF55874">
    <property type="entry name" value="ATPase domain of HSP90 chaperone/DNA topoisomerase II/histidine kinase"/>
    <property type="match status" value="1"/>
</dbReference>
<evidence type="ECO:0000313" key="4">
    <source>
        <dbReference type="Proteomes" id="UP000219559"/>
    </source>
</evidence>
<dbReference type="PANTHER" id="PTHR34220:SF7">
    <property type="entry name" value="SENSOR HISTIDINE KINASE YPDA"/>
    <property type="match status" value="1"/>
</dbReference>
<evidence type="ECO:0000256" key="1">
    <source>
        <dbReference type="SAM" id="Phobius"/>
    </source>
</evidence>
<dbReference type="GO" id="GO:0000155">
    <property type="term" value="F:phosphorelay sensor kinase activity"/>
    <property type="evidence" value="ECO:0007669"/>
    <property type="project" value="InterPro"/>
</dbReference>
<keyword evidence="1" id="KW-1133">Transmembrane helix</keyword>
<feature type="domain" description="Signal transduction histidine kinase internal region" evidence="2">
    <location>
        <begin position="164"/>
        <end position="243"/>
    </location>
</feature>
<dbReference type="InterPro" id="IPR050640">
    <property type="entry name" value="Bact_2-comp_sensor_kinase"/>
</dbReference>
<dbReference type="AlphaFoldDB" id="A0A2A4G5L6"/>
<reference evidence="3 4" key="1">
    <citation type="submission" date="2017-04" db="EMBL/GenBank/DDBJ databases">
        <title>A new member of the family Flavobacteriaceae isolated from ascidians.</title>
        <authorList>
            <person name="Chen L."/>
        </authorList>
    </citation>
    <scope>NUCLEOTIDE SEQUENCE [LARGE SCALE GENOMIC DNA]</scope>
    <source>
        <strain evidence="3 4">HQA918</strain>
    </source>
</reference>
<keyword evidence="4" id="KW-1185">Reference proteome</keyword>
<comment type="caution">
    <text evidence="3">The sequence shown here is derived from an EMBL/GenBank/DDBJ whole genome shotgun (WGS) entry which is preliminary data.</text>
</comment>
<feature type="transmembrane region" description="Helical" evidence="1">
    <location>
        <begin position="124"/>
        <end position="142"/>
    </location>
</feature>
<proteinExistence type="predicted"/>
<dbReference type="Gene3D" id="3.30.565.10">
    <property type="entry name" value="Histidine kinase-like ATPase, C-terminal domain"/>
    <property type="match status" value="1"/>
</dbReference>
<dbReference type="OrthoDB" id="9809908at2"/>
<dbReference type="Proteomes" id="UP000219559">
    <property type="component" value="Unassembled WGS sequence"/>
</dbReference>
<dbReference type="EMBL" id="NBWU01000004">
    <property type="protein sequence ID" value="PCE63713.1"/>
    <property type="molecule type" value="Genomic_DNA"/>
</dbReference>
<gene>
    <name evidence="3" type="ORF">B7P33_10580</name>
</gene>
<dbReference type="PANTHER" id="PTHR34220">
    <property type="entry name" value="SENSOR HISTIDINE KINASE YPDA"/>
    <property type="match status" value="1"/>
</dbReference>
<dbReference type="Pfam" id="PF06580">
    <property type="entry name" value="His_kinase"/>
    <property type="match status" value="1"/>
</dbReference>
<evidence type="ECO:0000313" key="3">
    <source>
        <dbReference type="EMBL" id="PCE63713.1"/>
    </source>
</evidence>
<name>A0A2A4G5L6_9FLAO</name>
<accession>A0A2A4G5L6</accession>
<feature type="transmembrane region" description="Helical" evidence="1">
    <location>
        <begin position="86"/>
        <end position="104"/>
    </location>
</feature>
<keyword evidence="1" id="KW-0812">Transmembrane</keyword>
<dbReference type="InterPro" id="IPR036890">
    <property type="entry name" value="HATPase_C_sf"/>
</dbReference>
<protein>
    <recommendedName>
        <fullName evidence="2">Signal transduction histidine kinase internal region domain-containing protein</fullName>
    </recommendedName>
</protein>
<keyword evidence="1" id="KW-0472">Membrane</keyword>
<dbReference type="GO" id="GO:0016020">
    <property type="term" value="C:membrane"/>
    <property type="evidence" value="ECO:0007669"/>
    <property type="project" value="InterPro"/>
</dbReference>
<evidence type="ECO:0000259" key="2">
    <source>
        <dbReference type="Pfam" id="PF06580"/>
    </source>
</evidence>